<reference evidence="2 3" key="1">
    <citation type="journal article" date="2023" name="Plants (Basel)">
        <title>Bridging the Gap: Combining Genomics and Transcriptomics Approaches to Understand Stylosanthes scabra, an Orphan Legume from the Brazilian Caatinga.</title>
        <authorList>
            <person name="Ferreira-Neto J.R.C."/>
            <person name="da Silva M.D."/>
            <person name="Binneck E."/>
            <person name="de Melo N.F."/>
            <person name="da Silva R.H."/>
            <person name="de Melo A.L.T.M."/>
            <person name="Pandolfi V."/>
            <person name="Bustamante F.O."/>
            <person name="Brasileiro-Vidal A.C."/>
            <person name="Benko-Iseppon A.M."/>
        </authorList>
    </citation>
    <scope>NUCLEOTIDE SEQUENCE [LARGE SCALE GENOMIC DNA]</scope>
    <source>
        <tissue evidence="2">Leaves</tissue>
    </source>
</reference>
<gene>
    <name evidence="2" type="ORF">PIB30_076397</name>
</gene>
<name>A0ABU6QPU0_9FABA</name>
<organism evidence="2 3">
    <name type="scientific">Stylosanthes scabra</name>
    <dbReference type="NCBI Taxonomy" id="79078"/>
    <lineage>
        <taxon>Eukaryota</taxon>
        <taxon>Viridiplantae</taxon>
        <taxon>Streptophyta</taxon>
        <taxon>Embryophyta</taxon>
        <taxon>Tracheophyta</taxon>
        <taxon>Spermatophyta</taxon>
        <taxon>Magnoliopsida</taxon>
        <taxon>eudicotyledons</taxon>
        <taxon>Gunneridae</taxon>
        <taxon>Pentapetalae</taxon>
        <taxon>rosids</taxon>
        <taxon>fabids</taxon>
        <taxon>Fabales</taxon>
        <taxon>Fabaceae</taxon>
        <taxon>Papilionoideae</taxon>
        <taxon>50 kb inversion clade</taxon>
        <taxon>dalbergioids sensu lato</taxon>
        <taxon>Dalbergieae</taxon>
        <taxon>Pterocarpus clade</taxon>
        <taxon>Stylosanthes</taxon>
    </lineage>
</organism>
<keyword evidence="3" id="KW-1185">Reference proteome</keyword>
<evidence type="ECO:0000256" key="1">
    <source>
        <dbReference type="SAM" id="MobiDB-lite"/>
    </source>
</evidence>
<feature type="region of interest" description="Disordered" evidence="1">
    <location>
        <begin position="1"/>
        <end position="40"/>
    </location>
</feature>
<evidence type="ECO:0000313" key="2">
    <source>
        <dbReference type="EMBL" id="MED6114032.1"/>
    </source>
</evidence>
<comment type="caution">
    <text evidence="2">The sequence shown here is derived from an EMBL/GenBank/DDBJ whole genome shotgun (WGS) entry which is preliminary data.</text>
</comment>
<proteinExistence type="predicted"/>
<accession>A0ABU6QPU0</accession>
<dbReference type="EMBL" id="JASCZI010001000">
    <property type="protein sequence ID" value="MED6114032.1"/>
    <property type="molecule type" value="Genomic_DNA"/>
</dbReference>
<evidence type="ECO:0000313" key="3">
    <source>
        <dbReference type="Proteomes" id="UP001341840"/>
    </source>
</evidence>
<sequence length="142" mass="15931">MLLATKSETKKRTSQKSNGVTKRCRSADVDDPLRQPANTGNLNYRKTKFIEKKRNWVKRSPIGYCAFSLFNYFSPLSLTIVAPPRYKYERSSSPQIFSPLCFPSLSAPNSPATIFRRNRRTITAIAGGKSLSAAATPRISLR</sequence>
<protein>
    <submittedName>
        <fullName evidence="2">Uncharacterized protein</fullName>
    </submittedName>
</protein>
<dbReference type="Proteomes" id="UP001341840">
    <property type="component" value="Unassembled WGS sequence"/>
</dbReference>